<evidence type="ECO:0000256" key="8">
    <source>
        <dbReference type="PIRSR" id="PIRSR618044-2"/>
    </source>
</evidence>
<dbReference type="PANTHER" id="PTHR21581">
    <property type="entry name" value="D-ALANYL-D-ALANINE CARBOXYPEPTIDASE"/>
    <property type="match status" value="1"/>
</dbReference>
<keyword evidence="2 12" id="KW-0732">Signal</keyword>
<reference evidence="14 15" key="1">
    <citation type="submission" date="2015-09" db="EMBL/GenBank/DDBJ databases">
        <authorList>
            <consortium name="Pathogen Informatics"/>
        </authorList>
    </citation>
    <scope>NUCLEOTIDE SEQUENCE [LARGE SCALE GENOMIC DNA]</scope>
    <source>
        <strain evidence="14 15">2789STDY5608850</strain>
    </source>
</reference>
<evidence type="ECO:0000256" key="1">
    <source>
        <dbReference type="ARBA" id="ARBA00007164"/>
    </source>
</evidence>
<sequence>MKPNENTERLHDMTQLIKRMSAFLLCLMLLMGAFTETALAAPDWPSGVSVQAESGIVIDADTGTVLWGQNIHNQYFPASITKIMTALIVIEKCSLDETVTFSHNAVFNVEAGSSNAGINEGDKLSVKDCLYALLLKSANESANALAEHVAGSTEAFAEMMNAKAKELGCTDTHFANPSGLNNPEHYTSTYDMALIARAAFLNPTFEEIDSTTYYKLPPNSINPEGLTIYPGHKMLKKSTPYYYPGIVGGKTGYTTLAGNTLVTCAKKNGLKLIAVILKGSTPQYWTDTKNLLDFGFQNFVSVRAADHETKYSPVSSDLTFGGLTLDKPAALILDPDGRIILPKTAEFSDAEATLSYDISDSDPDNAVAKICYRYNERQIGCTYLETNQALFESAASSHQVPAALKEGESAAGAGQTADGSGQTAAGSSQSAAGSENSGAQTEAAAPDTASSGENGGAAAPSSDGTGAPEGVNPQGETELPKETEDYREKALRPFEIPVIAWIILGSVAGVVLLGALIAFLILRKNREAQEYHFRHEQRLKRLQDSGVSADEFNNLMEQRRSAYTSKRKKGRGNRHLKFK</sequence>
<evidence type="ECO:0000256" key="7">
    <source>
        <dbReference type="PIRSR" id="PIRSR618044-1"/>
    </source>
</evidence>
<gene>
    <name evidence="14" type="primary">dacB_3</name>
    <name evidence="14" type="ORF">ERS852407_03886</name>
</gene>
<feature type="active site" description="Acyl-ester intermediate" evidence="7">
    <location>
        <position position="79"/>
    </location>
</feature>
<dbReference type="InterPro" id="IPR001967">
    <property type="entry name" value="Peptidase_S11_N"/>
</dbReference>
<dbReference type="GO" id="GO:0006508">
    <property type="term" value="P:proteolysis"/>
    <property type="evidence" value="ECO:0007669"/>
    <property type="project" value="InterPro"/>
</dbReference>
<dbReference type="Pfam" id="PF00768">
    <property type="entry name" value="Peptidase_S11"/>
    <property type="match status" value="1"/>
</dbReference>
<dbReference type="GO" id="GO:0009002">
    <property type="term" value="F:serine-type D-Ala-D-Ala carboxypeptidase activity"/>
    <property type="evidence" value="ECO:0007669"/>
    <property type="project" value="UniProtKB-EC"/>
</dbReference>
<feature type="compositionally biased region" description="Low complexity" evidence="10">
    <location>
        <begin position="409"/>
        <end position="440"/>
    </location>
</feature>
<evidence type="ECO:0000313" key="14">
    <source>
        <dbReference type="EMBL" id="CUO76540.1"/>
    </source>
</evidence>
<feature type="compositionally biased region" description="Basic residues" evidence="10">
    <location>
        <begin position="565"/>
        <end position="579"/>
    </location>
</feature>
<dbReference type="GO" id="GO:0009252">
    <property type="term" value="P:peptidoglycan biosynthetic process"/>
    <property type="evidence" value="ECO:0007669"/>
    <property type="project" value="UniProtKB-KW"/>
</dbReference>
<feature type="domain" description="Peptidase S11 D-alanyl-D-alanine carboxypeptidase A N-terminal" evidence="13">
    <location>
        <begin position="49"/>
        <end position="280"/>
    </location>
</feature>
<comment type="similarity">
    <text evidence="1 9">Belongs to the peptidase S11 family.</text>
</comment>
<keyword evidence="4" id="KW-0133">Cell shape</keyword>
<keyword evidence="3 14" id="KW-0378">Hydrolase</keyword>
<evidence type="ECO:0000256" key="9">
    <source>
        <dbReference type="RuleBase" id="RU004016"/>
    </source>
</evidence>
<dbReference type="PANTHER" id="PTHR21581:SF33">
    <property type="entry name" value="D-ALANYL-D-ALANINE CARBOXYPEPTIDASE DACB"/>
    <property type="match status" value="1"/>
</dbReference>
<evidence type="ECO:0000259" key="13">
    <source>
        <dbReference type="Pfam" id="PF00768"/>
    </source>
</evidence>
<keyword evidence="5" id="KW-0573">Peptidoglycan synthesis</keyword>
<protein>
    <submittedName>
        <fullName evidence="14">Peptidase S11 D-alanyl-D-alanine carboxypeptidase 1</fullName>
        <ecNumber evidence="14">3.4.16.4</ecNumber>
    </submittedName>
</protein>
<accession>A0A174HU22</accession>
<evidence type="ECO:0000256" key="11">
    <source>
        <dbReference type="SAM" id="Phobius"/>
    </source>
</evidence>
<keyword evidence="11" id="KW-0472">Membrane</keyword>
<evidence type="ECO:0000256" key="6">
    <source>
        <dbReference type="ARBA" id="ARBA00023316"/>
    </source>
</evidence>
<keyword evidence="11" id="KW-1133">Transmembrane helix</keyword>
<dbReference type="SUPFAM" id="SSF56601">
    <property type="entry name" value="beta-lactamase/transpeptidase-like"/>
    <property type="match status" value="1"/>
</dbReference>
<evidence type="ECO:0000256" key="10">
    <source>
        <dbReference type="SAM" id="MobiDB-lite"/>
    </source>
</evidence>
<dbReference type="AlphaFoldDB" id="A0A174HU22"/>
<dbReference type="PRINTS" id="PR00725">
    <property type="entry name" value="DADACBPTASE1"/>
</dbReference>
<dbReference type="InterPro" id="IPR018044">
    <property type="entry name" value="Peptidase_S11"/>
</dbReference>
<dbReference type="GO" id="GO:0071555">
    <property type="term" value="P:cell wall organization"/>
    <property type="evidence" value="ECO:0007669"/>
    <property type="project" value="UniProtKB-KW"/>
</dbReference>
<dbReference type="GO" id="GO:0008360">
    <property type="term" value="P:regulation of cell shape"/>
    <property type="evidence" value="ECO:0007669"/>
    <property type="project" value="UniProtKB-KW"/>
</dbReference>
<evidence type="ECO:0000256" key="5">
    <source>
        <dbReference type="ARBA" id="ARBA00022984"/>
    </source>
</evidence>
<evidence type="ECO:0000313" key="15">
    <source>
        <dbReference type="Proteomes" id="UP000095651"/>
    </source>
</evidence>
<evidence type="ECO:0000256" key="12">
    <source>
        <dbReference type="SAM" id="SignalP"/>
    </source>
</evidence>
<dbReference type="InterPro" id="IPR012338">
    <property type="entry name" value="Beta-lactam/transpept-like"/>
</dbReference>
<keyword evidence="14" id="KW-0645">Protease</keyword>
<dbReference type="EC" id="3.4.16.4" evidence="14"/>
<name>A0A174HU22_9FIRM</name>
<evidence type="ECO:0000256" key="2">
    <source>
        <dbReference type="ARBA" id="ARBA00022729"/>
    </source>
</evidence>
<organism evidence="14 15">
    <name type="scientific">Hungatella hathewayi</name>
    <dbReference type="NCBI Taxonomy" id="154046"/>
    <lineage>
        <taxon>Bacteria</taxon>
        <taxon>Bacillati</taxon>
        <taxon>Bacillota</taxon>
        <taxon>Clostridia</taxon>
        <taxon>Lachnospirales</taxon>
        <taxon>Lachnospiraceae</taxon>
        <taxon>Hungatella</taxon>
    </lineage>
</organism>
<evidence type="ECO:0000256" key="3">
    <source>
        <dbReference type="ARBA" id="ARBA00022801"/>
    </source>
</evidence>
<keyword evidence="11" id="KW-0812">Transmembrane</keyword>
<proteinExistence type="inferred from homology"/>
<keyword evidence="6" id="KW-0961">Cell wall biogenesis/degradation</keyword>
<feature type="active site" description="Proton acceptor" evidence="7">
    <location>
        <position position="82"/>
    </location>
</feature>
<keyword evidence="14" id="KW-0121">Carboxypeptidase</keyword>
<feature type="region of interest" description="Disordered" evidence="10">
    <location>
        <begin position="560"/>
        <end position="579"/>
    </location>
</feature>
<feature type="transmembrane region" description="Helical" evidence="11">
    <location>
        <begin position="498"/>
        <end position="522"/>
    </location>
</feature>
<feature type="binding site" evidence="8">
    <location>
        <position position="250"/>
    </location>
    <ligand>
        <name>substrate</name>
    </ligand>
</feature>
<feature type="region of interest" description="Disordered" evidence="10">
    <location>
        <begin position="402"/>
        <end position="486"/>
    </location>
</feature>
<dbReference type="Proteomes" id="UP000095651">
    <property type="component" value="Unassembled WGS sequence"/>
</dbReference>
<feature type="signal peptide" evidence="12">
    <location>
        <begin position="1"/>
        <end position="40"/>
    </location>
</feature>
<evidence type="ECO:0000256" key="4">
    <source>
        <dbReference type="ARBA" id="ARBA00022960"/>
    </source>
</evidence>
<dbReference type="Gene3D" id="3.40.710.10">
    <property type="entry name" value="DD-peptidase/beta-lactamase superfamily"/>
    <property type="match status" value="1"/>
</dbReference>
<dbReference type="EMBL" id="CYZE01000011">
    <property type="protein sequence ID" value="CUO76540.1"/>
    <property type="molecule type" value="Genomic_DNA"/>
</dbReference>
<feature type="active site" evidence="7">
    <location>
        <position position="137"/>
    </location>
</feature>
<feature type="chain" id="PRO_5008023710" evidence="12">
    <location>
        <begin position="41"/>
        <end position="579"/>
    </location>
</feature>